<dbReference type="CDD" id="cd22162">
    <property type="entry name" value="F-box_AtSKIP3-like"/>
    <property type="match status" value="1"/>
</dbReference>
<dbReference type="Proteomes" id="UP001293593">
    <property type="component" value="Unassembled WGS sequence"/>
</dbReference>
<comment type="caution">
    <text evidence="2">The sequence shown here is derived from an EMBL/GenBank/DDBJ whole genome shotgun (WGS) entry which is preliminary data.</text>
</comment>
<sequence>MDALPEDCVSAILSHTSPAEASRCSVVSSTFRSASDSDMLWQSFLPSDYHDIVSRALVPLHFSSNKDLFFAVSHPILIDGGNKSFKLEKSSGKKSYILSARELSISWSDSPLLWSWMPVPESRFPVVAVLRTVSWLEIEGKIRTGSLSPSTWYGVYMIMKVSVRAYGLESAVSRVSVGVGEQVKNGRAYLWHEPEKTQKMKKLFYRDERESEEEEDDEERVAIPCKREDGWMEIRVGEFFSGKSDEEVRIRVTELGYQLKGGLILEGIEVRPKQN</sequence>
<dbReference type="PANTHER" id="PTHR32278:SF15">
    <property type="entry name" value="F-BOX PROTEIN PP2-B13-RELATED"/>
    <property type="match status" value="1"/>
</dbReference>
<name>A0AAE1JML1_9FABA</name>
<dbReference type="SMART" id="SM00256">
    <property type="entry name" value="FBOX"/>
    <property type="match status" value="1"/>
</dbReference>
<gene>
    <name evidence="2" type="ORF">QN277_021827</name>
</gene>
<dbReference type="InterPro" id="IPR036047">
    <property type="entry name" value="F-box-like_dom_sf"/>
</dbReference>
<dbReference type="PROSITE" id="PS50181">
    <property type="entry name" value="FBOX"/>
    <property type="match status" value="1"/>
</dbReference>
<dbReference type="PANTHER" id="PTHR32278">
    <property type="entry name" value="F-BOX DOMAIN-CONTAINING PROTEIN"/>
    <property type="match status" value="1"/>
</dbReference>
<dbReference type="SUPFAM" id="SSF81383">
    <property type="entry name" value="F-box domain"/>
    <property type="match status" value="1"/>
</dbReference>
<dbReference type="Pfam" id="PF14299">
    <property type="entry name" value="PP2"/>
    <property type="match status" value="1"/>
</dbReference>
<organism evidence="2 3">
    <name type="scientific">Acacia crassicarpa</name>
    <name type="common">northern wattle</name>
    <dbReference type="NCBI Taxonomy" id="499986"/>
    <lineage>
        <taxon>Eukaryota</taxon>
        <taxon>Viridiplantae</taxon>
        <taxon>Streptophyta</taxon>
        <taxon>Embryophyta</taxon>
        <taxon>Tracheophyta</taxon>
        <taxon>Spermatophyta</taxon>
        <taxon>Magnoliopsida</taxon>
        <taxon>eudicotyledons</taxon>
        <taxon>Gunneridae</taxon>
        <taxon>Pentapetalae</taxon>
        <taxon>rosids</taxon>
        <taxon>fabids</taxon>
        <taxon>Fabales</taxon>
        <taxon>Fabaceae</taxon>
        <taxon>Caesalpinioideae</taxon>
        <taxon>mimosoid clade</taxon>
        <taxon>Acacieae</taxon>
        <taxon>Acacia</taxon>
    </lineage>
</organism>
<accession>A0AAE1JML1</accession>
<protein>
    <recommendedName>
        <fullName evidence="1">F-box domain-containing protein</fullName>
    </recommendedName>
</protein>
<keyword evidence="3" id="KW-1185">Reference proteome</keyword>
<dbReference type="Gene3D" id="1.20.1280.50">
    <property type="match status" value="1"/>
</dbReference>
<evidence type="ECO:0000259" key="1">
    <source>
        <dbReference type="PROSITE" id="PS50181"/>
    </source>
</evidence>
<dbReference type="AlphaFoldDB" id="A0AAE1JML1"/>
<dbReference type="Pfam" id="PF00646">
    <property type="entry name" value="F-box"/>
    <property type="match status" value="1"/>
</dbReference>
<feature type="domain" description="F-box" evidence="1">
    <location>
        <begin position="1"/>
        <end position="44"/>
    </location>
</feature>
<dbReference type="InterPro" id="IPR025886">
    <property type="entry name" value="PP2-like"/>
</dbReference>
<dbReference type="InterPro" id="IPR001810">
    <property type="entry name" value="F-box_dom"/>
</dbReference>
<evidence type="ECO:0000313" key="2">
    <source>
        <dbReference type="EMBL" id="KAK4273420.1"/>
    </source>
</evidence>
<proteinExistence type="predicted"/>
<dbReference type="EMBL" id="JAWXYG010000005">
    <property type="protein sequence ID" value="KAK4273420.1"/>
    <property type="molecule type" value="Genomic_DNA"/>
</dbReference>
<reference evidence="2" key="1">
    <citation type="submission" date="2023-10" db="EMBL/GenBank/DDBJ databases">
        <title>Chromosome-level genome of the transformable northern wattle, Acacia crassicarpa.</title>
        <authorList>
            <person name="Massaro I."/>
            <person name="Sinha N.R."/>
            <person name="Poethig S."/>
            <person name="Leichty A.R."/>
        </authorList>
    </citation>
    <scope>NUCLEOTIDE SEQUENCE</scope>
    <source>
        <strain evidence="2">Acra3RX</strain>
        <tissue evidence="2">Leaf</tissue>
    </source>
</reference>
<evidence type="ECO:0000313" key="3">
    <source>
        <dbReference type="Proteomes" id="UP001293593"/>
    </source>
</evidence>